<keyword evidence="5" id="KW-1185">Reference proteome</keyword>
<comment type="caution">
    <text evidence="3">The sequence shown here is derived from an EMBL/GenBank/DDBJ whole genome shotgun (WGS) entry which is preliminary data.</text>
</comment>
<dbReference type="Gene3D" id="2.40.128.290">
    <property type="entry name" value="Uncharacterised protein Atu4866, PF11512"/>
    <property type="match status" value="1"/>
</dbReference>
<evidence type="ECO:0000313" key="2">
    <source>
        <dbReference type="EMBL" id="MFO3705751.1"/>
    </source>
</evidence>
<dbReference type="Proteomes" id="UP001637990">
    <property type="component" value="Unassembled WGS sequence"/>
</dbReference>
<evidence type="ECO:0000256" key="1">
    <source>
        <dbReference type="SAM" id="SignalP"/>
    </source>
</evidence>
<reference evidence="3 4" key="1">
    <citation type="submission" date="2016-08" db="EMBL/GenBank/DDBJ databases">
        <authorList>
            <person name="Seilhamer J.J."/>
        </authorList>
    </citation>
    <scope>NUCLEOTIDE SEQUENCE [LARGE SCALE GENOMIC DNA]</scope>
    <source>
        <strain evidence="3 4">CFBP4690</strain>
    </source>
</reference>
<dbReference type="EMBL" id="JBJGBS010000052">
    <property type="protein sequence ID" value="MFO3705751.1"/>
    <property type="molecule type" value="Genomic_DNA"/>
</dbReference>
<organism evidence="3 4">
    <name type="scientific">Xanthomonas codiaei</name>
    <dbReference type="NCBI Taxonomy" id="56463"/>
    <lineage>
        <taxon>Bacteria</taxon>
        <taxon>Pseudomonadati</taxon>
        <taxon>Pseudomonadota</taxon>
        <taxon>Gammaproteobacteria</taxon>
        <taxon>Lysobacterales</taxon>
        <taxon>Lysobacteraceae</taxon>
        <taxon>Xanthomonas</taxon>
    </lineage>
</organism>
<feature type="chain" id="PRO_5015572423" evidence="1">
    <location>
        <begin position="25"/>
        <end position="131"/>
    </location>
</feature>
<dbReference type="OrthoDB" id="9810893at2"/>
<dbReference type="InterPro" id="IPR038646">
    <property type="entry name" value="Atu4866-like_sf"/>
</dbReference>
<dbReference type="EMBL" id="MDEC01000036">
    <property type="protein sequence ID" value="PPU59450.1"/>
    <property type="molecule type" value="Genomic_DNA"/>
</dbReference>
<protein>
    <submittedName>
        <fullName evidence="2">Atu4866 domain-containing protein</fullName>
    </submittedName>
</protein>
<proteinExistence type="predicted"/>
<keyword evidence="1" id="KW-0732">Signal</keyword>
<dbReference type="Pfam" id="PF11512">
    <property type="entry name" value="Atu4866"/>
    <property type="match status" value="1"/>
</dbReference>
<evidence type="ECO:0000313" key="5">
    <source>
        <dbReference type="Proteomes" id="UP001637990"/>
    </source>
</evidence>
<dbReference type="InterPro" id="IPR020955">
    <property type="entry name" value="Uncharacterised_Atu4866"/>
</dbReference>
<dbReference type="RefSeq" id="WP_104543611.1">
    <property type="nucleotide sequence ID" value="NZ_JBJGBS010000052.1"/>
</dbReference>
<dbReference type="AlphaFoldDB" id="A0A2S7CD74"/>
<evidence type="ECO:0000313" key="3">
    <source>
        <dbReference type="EMBL" id="PPU59450.1"/>
    </source>
</evidence>
<name>A0A2S7CD74_9XANT</name>
<dbReference type="Proteomes" id="UP000237872">
    <property type="component" value="Unassembled WGS sequence"/>
</dbReference>
<gene>
    <name evidence="2" type="ORF">ACI6Q5_12345</name>
    <name evidence="3" type="ORF">XcodCFBP4690_19385</name>
</gene>
<sequence>MSDARMTLAVAVALGAGAAVFCTAAASLDPSLRAGDDATDARGGQRRQAHPYLGSWVTADGSMRRELLPTGYHAQAGGRGESGQGRYVVERDRIRFLDARGSLAEGIFVGPNELHHGGRIFHRQGKAASAS</sequence>
<evidence type="ECO:0000313" key="4">
    <source>
        <dbReference type="Proteomes" id="UP000237872"/>
    </source>
</evidence>
<accession>A0A2S7CD74</accession>
<reference evidence="2 5" key="2">
    <citation type="submission" date="2024-11" db="EMBL/GenBank/DDBJ databases">
        <title>Genome sequencing of Xanthomonas codiaei.</title>
        <authorList>
            <person name="Studholme D.J."/>
        </authorList>
    </citation>
    <scope>NUCLEOTIDE SEQUENCE [LARGE SCALE GENOMIC DNA]</scope>
    <source>
        <strain evidence="2 5">NCPPB 4350</strain>
    </source>
</reference>
<feature type="signal peptide" evidence="1">
    <location>
        <begin position="1"/>
        <end position="24"/>
    </location>
</feature>